<dbReference type="RefSeq" id="WP_006904800.1">
    <property type="nucleotide sequence ID" value="NZ_JH976536.1"/>
</dbReference>
<name>K6PZ53_9FIRM</name>
<feature type="transmembrane region" description="Helical" evidence="2">
    <location>
        <begin position="108"/>
        <end position="129"/>
    </location>
</feature>
<sequence length="235" mass="23845">MLQYLPRALALTLRQHQAALVLAALILVVGIVTGALHVAQLDAGQQAQVGQYLDYLLATAAAGPADGGSGAGAAPGPAGPGGGSPTARAWPGSSLPWQAAGSNLRQVVLAWGAGCLVLGLPVTLGMLFLHGYSLGFAVGALAAHWQWRGLVIALAGIFPPNLLQVPALLVVAAAATRLAVQVAASRWRRALPALDSPWSPYVALGLVAVVLATGSGLVEAYLAPRLLALAQRLAF</sequence>
<organism evidence="3 4">
    <name type="scientific">Thermaerobacter subterraneus DSM 13965</name>
    <dbReference type="NCBI Taxonomy" id="867903"/>
    <lineage>
        <taxon>Bacteria</taxon>
        <taxon>Bacillati</taxon>
        <taxon>Bacillota</taxon>
        <taxon>Clostridia</taxon>
        <taxon>Eubacteriales</taxon>
        <taxon>Clostridiales Family XVII. Incertae Sedis</taxon>
        <taxon>Thermaerobacter</taxon>
    </lineage>
</organism>
<dbReference type="HOGENOM" id="CLU_085980_0_0_9"/>
<feature type="transmembrane region" description="Helical" evidence="2">
    <location>
        <begin position="201"/>
        <end position="223"/>
    </location>
</feature>
<protein>
    <submittedName>
        <fullName evidence="3">Membrane protein</fullName>
    </submittedName>
</protein>
<evidence type="ECO:0000313" key="4">
    <source>
        <dbReference type="Proteomes" id="UP000005710"/>
    </source>
</evidence>
<dbReference type="OrthoDB" id="2084361at2"/>
<reference evidence="3" key="2">
    <citation type="submission" date="2012-10" db="EMBL/GenBank/DDBJ databases">
        <title>Improved high-quality draft of Thermaerobacter subterraneus C21, DSM 13965.</title>
        <authorList>
            <consortium name="DOE Joint Genome Institute"/>
            <person name="Eisen J."/>
            <person name="Huntemann M."/>
            <person name="Wei C.-L."/>
            <person name="Han J."/>
            <person name="Detter J.C."/>
            <person name="Han C."/>
            <person name="Tapia R."/>
            <person name="Chen A."/>
            <person name="Kyrpides N."/>
            <person name="Mavromatis K."/>
            <person name="Markowitz V."/>
            <person name="Szeto E."/>
            <person name="Ivanova N."/>
            <person name="Mikhailova N."/>
            <person name="Ovchinnikova G."/>
            <person name="Pagani I."/>
            <person name="Pati A."/>
            <person name="Goodwin L."/>
            <person name="Nordberg H.P."/>
            <person name="Cantor M.N."/>
            <person name="Hua S.X."/>
            <person name="Woyke T."/>
            <person name="Eisen J."/>
            <person name="Klenk H.-P."/>
        </authorList>
    </citation>
    <scope>NUCLEOTIDE SEQUENCE [LARGE SCALE GENOMIC DNA]</scope>
    <source>
        <strain evidence="3">DSM 13965</strain>
    </source>
</reference>
<proteinExistence type="predicted"/>
<evidence type="ECO:0000256" key="1">
    <source>
        <dbReference type="SAM" id="MobiDB-lite"/>
    </source>
</evidence>
<dbReference type="InterPro" id="IPR014196">
    <property type="entry name" value="SpoIIM"/>
</dbReference>
<dbReference type="eggNOG" id="COG1300">
    <property type="taxonomic scope" value="Bacteria"/>
</dbReference>
<dbReference type="PIRSF" id="PIRSF038973">
    <property type="entry name" value="SpoIIM"/>
    <property type="match status" value="1"/>
</dbReference>
<dbReference type="Pfam" id="PF01944">
    <property type="entry name" value="SpoIIM"/>
    <property type="match status" value="1"/>
</dbReference>
<keyword evidence="2" id="KW-0812">Transmembrane</keyword>
<evidence type="ECO:0000256" key="2">
    <source>
        <dbReference type="SAM" id="Phobius"/>
    </source>
</evidence>
<accession>K6PZ53</accession>
<dbReference type="AlphaFoldDB" id="K6PZ53"/>
<dbReference type="STRING" id="867903.ThesuDRAFT_00098"/>
<reference evidence="3" key="1">
    <citation type="submission" date="2010-10" db="EMBL/GenBank/DDBJ databases">
        <authorList>
            <consortium name="US DOE Joint Genome Institute (JGI-PGF)"/>
            <person name="Lucas S."/>
            <person name="Copeland A."/>
            <person name="Lapidus A."/>
            <person name="Bruce D."/>
            <person name="Goodwin L."/>
            <person name="Pitluck S."/>
            <person name="Kyrpides N."/>
            <person name="Mavromatis K."/>
            <person name="Detter J.C."/>
            <person name="Han C."/>
            <person name="Land M."/>
            <person name="Hauser L."/>
            <person name="Markowitz V."/>
            <person name="Cheng J.-F."/>
            <person name="Hugenholtz P."/>
            <person name="Woyke T."/>
            <person name="Wu D."/>
            <person name="Pukall R."/>
            <person name="Wahrenburg C."/>
            <person name="Brambilla E."/>
            <person name="Klenk H.-P."/>
            <person name="Eisen J.A."/>
        </authorList>
    </citation>
    <scope>NUCLEOTIDE SEQUENCE [LARGE SCALE GENOMIC DNA]</scope>
    <source>
        <strain evidence="3">DSM 13965</strain>
    </source>
</reference>
<dbReference type="Proteomes" id="UP000005710">
    <property type="component" value="Unassembled WGS sequence"/>
</dbReference>
<dbReference type="InterPro" id="IPR002798">
    <property type="entry name" value="SpoIIM-like"/>
</dbReference>
<gene>
    <name evidence="3" type="ORF">ThesuDRAFT_00098</name>
</gene>
<evidence type="ECO:0000313" key="3">
    <source>
        <dbReference type="EMBL" id="EKP93854.1"/>
    </source>
</evidence>
<feature type="region of interest" description="Disordered" evidence="1">
    <location>
        <begin position="68"/>
        <end position="87"/>
    </location>
</feature>
<comment type="caution">
    <text evidence="3">The sequence shown here is derived from an EMBL/GenBank/DDBJ whole genome shotgun (WGS) entry which is preliminary data.</text>
</comment>
<keyword evidence="2" id="KW-0472">Membrane</keyword>
<keyword evidence="4" id="KW-1185">Reference proteome</keyword>
<dbReference type="EMBL" id="AENY02000004">
    <property type="protein sequence ID" value="EKP93854.1"/>
    <property type="molecule type" value="Genomic_DNA"/>
</dbReference>
<feature type="compositionally biased region" description="Gly residues" evidence="1">
    <location>
        <begin position="68"/>
        <end position="84"/>
    </location>
</feature>
<keyword evidence="2" id="KW-1133">Transmembrane helix</keyword>
<feature type="transmembrane region" description="Helical" evidence="2">
    <location>
        <begin position="20"/>
        <end position="39"/>
    </location>
</feature>